<evidence type="ECO:0000256" key="2">
    <source>
        <dbReference type="ARBA" id="ARBA00022475"/>
    </source>
</evidence>
<name>A0ABN1EE15_SACER</name>
<reference evidence="7 8" key="1">
    <citation type="journal article" date="2019" name="Int. J. Syst. Evol. Microbiol.">
        <title>The Global Catalogue of Microorganisms (GCM) 10K type strain sequencing project: providing services to taxonomists for standard genome sequencing and annotation.</title>
        <authorList>
            <consortium name="The Broad Institute Genomics Platform"/>
            <consortium name="The Broad Institute Genome Sequencing Center for Infectious Disease"/>
            <person name="Wu L."/>
            <person name="Ma J."/>
        </authorList>
    </citation>
    <scope>NUCLEOTIDE SEQUENCE [LARGE SCALE GENOMIC DNA]</scope>
    <source>
        <strain evidence="7 8">JCM 10303</strain>
    </source>
</reference>
<keyword evidence="5 6" id="KW-0472">Membrane</keyword>
<sequence length="216" mass="22508">MVSLSAVIGIAVVELGLVLTPGPNMIYLVSRSITQGRRAGMISLVGVVVGFLVYLAAAAAGIATVFALVPAVYTALKLAGAAYLLYLAWQAVRPGGTSAFQPRTLRPDPPRKLFAMGLLTNLLNPKIAVLYISLLPQFVDPARGSVAAQSLVLGSVQIAIAFTVNALILLSAGSIASFLGARPSWLRIQRYVMGTVLGGLALHLATDRSRAVTATP</sequence>
<dbReference type="EMBL" id="BAAAGS010000113">
    <property type="protein sequence ID" value="GAA0564673.1"/>
    <property type="molecule type" value="Genomic_DNA"/>
</dbReference>
<feature type="transmembrane region" description="Helical" evidence="6">
    <location>
        <begin position="6"/>
        <end position="29"/>
    </location>
</feature>
<evidence type="ECO:0000256" key="5">
    <source>
        <dbReference type="ARBA" id="ARBA00023136"/>
    </source>
</evidence>
<evidence type="ECO:0000256" key="6">
    <source>
        <dbReference type="SAM" id="Phobius"/>
    </source>
</evidence>
<gene>
    <name evidence="7" type="ORF">GCM10009533_70780</name>
</gene>
<accession>A0ABN1EE15</accession>
<dbReference type="PIRSF" id="PIRSF006324">
    <property type="entry name" value="LeuE"/>
    <property type="match status" value="1"/>
</dbReference>
<dbReference type="Pfam" id="PF01810">
    <property type="entry name" value="LysE"/>
    <property type="match status" value="1"/>
</dbReference>
<feature type="transmembrane region" description="Helical" evidence="6">
    <location>
        <begin position="41"/>
        <end position="69"/>
    </location>
</feature>
<keyword evidence="2" id="KW-1003">Cell membrane</keyword>
<feature type="transmembrane region" description="Helical" evidence="6">
    <location>
        <begin position="75"/>
        <end position="92"/>
    </location>
</feature>
<keyword evidence="3 6" id="KW-0812">Transmembrane</keyword>
<evidence type="ECO:0000256" key="1">
    <source>
        <dbReference type="ARBA" id="ARBA00004651"/>
    </source>
</evidence>
<comment type="caution">
    <text evidence="7">The sequence shown here is derived from an EMBL/GenBank/DDBJ whole genome shotgun (WGS) entry which is preliminary data.</text>
</comment>
<feature type="transmembrane region" description="Helical" evidence="6">
    <location>
        <begin position="113"/>
        <end position="134"/>
    </location>
</feature>
<keyword evidence="8" id="KW-1185">Reference proteome</keyword>
<organism evidence="7 8">
    <name type="scientific">Saccharopolyspora erythraea</name>
    <name type="common">Streptomyces erythraeus</name>
    <dbReference type="NCBI Taxonomy" id="1836"/>
    <lineage>
        <taxon>Bacteria</taxon>
        <taxon>Bacillati</taxon>
        <taxon>Actinomycetota</taxon>
        <taxon>Actinomycetes</taxon>
        <taxon>Pseudonocardiales</taxon>
        <taxon>Pseudonocardiaceae</taxon>
        <taxon>Saccharopolyspora</taxon>
    </lineage>
</organism>
<dbReference type="Proteomes" id="UP001500729">
    <property type="component" value="Unassembled WGS sequence"/>
</dbReference>
<dbReference type="RefSeq" id="WP_009951237.1">
    <property type="nucleotide sequence ID" value="NZ_BAAAGS010000113.1"/>
</dbReference>
<proteinExistence type="predicted"/>
<feature type="transmembrane region" description="Helical" evidence="6">
    <location>
        <begin position="154"/>
        <end position="181"/>
    </location>
</feature>
<comment type="subcellular location">
    <subcellularLocation>
        <location evidence="1">Cell membrane</location>
        <topology evidence="1">Multi-pass membrane protein</topology>
    </subcellularLocation>
</comment>
<evidence type="ECO:0000256" key="3">
    <source>
        <dbReference type="ARBA" id="ARBA00022692"/>
    </source>
</evidence>
<evidence type="ECO:0000256" key="4">
    <source>
        <dbReference type="ARBA" id="ARBA00022989"/>
    </source>
</evidence>
<protein>
    <submittedName>
        <fullName evidence="7">LysE family translocator</fullName>
    </submittedName>
</protein>
<keyword evidence="4 6" id="KW-1133">Transmembrane helix</keyword>
<dbReference type="PANTHER" id="PTHR30086:SF20">
    <property type="entry name" value="ARGININE EXPORTER PROTEIN ARGO-RELATED"/>
    <property type="match status" value="1"/>
</dbReference>
<dbReference type="InterPro" id="IPR001123">
    <property type="entry name" value="LeuE-type"/>
</dbReference>
<evidence type="ECO:0000313" key="7">
    <source>
        <dbReference type="EMBL" id="GAA0564673.1"/>
    </source>
</evidence>
<evidence type="ECO:0000313" key="8">
    <source>
        <dbReference type="Proteomes" id="UP001500729"/>
    </source>
</evidence>
<dbReference type="PANTHER" id="PTHR30086">
    <property type="entry name" value="ARGININE EXPORTER PROTEIN ARGO"/>
    <property type="match status" value="1"/>
</dbReference>